<evidence type="ECO:0000256" key="8">
    <source>
        <dbReference type="ARBA" id="ARBA00023157"/>
    </source>
</evidence>
<feature type="domain" description="Ig-like" evidence="12">
    <location>
        <begin position="2104"/>
        <end position="2200"/>
    </location>
</feature>
<dbReference type="GO" id="GO:0016020">
    <property type="term" value="C:membrane"/>
    <property type="evidence" value="ECO:0007669"/>
    <property type="project" value="UniProtKB-SubCell"/>
</dbReference>
<dbReference type="FunFam" id="2.60.40.10:FF:000076">
    <property type="entry name" value="Leucine-rich repeat and Ig domain-containing 4"/>
    <property type="match status" value="1"/>
</dbReference>
<dbReference type="PROSITE" id="PS50835">
    <property type="entry name" value="IG_LIKE"/>
    <property type="match status" value="12"/>
</dbReference>
<feature type="domain" description="Ig-like" evidence="12">
    <location>
        <begin position="1808"/>
        <end position="1901"/>
    </location>
</feature>
<feature type="domain" description="Ig-like" evidence="12">
    <location>
        <begin position="2301"/>
        <end position="2387"/>
    </location>
</feature>
<dbReference type="InterPro" id="IPR013783">
    <property type="entry name" value="Ig-like_fold"/>
</dbReference>
<dbReference type="InterPro" id="IPR003591">
    <property type="entry name" value="Leu-rich_rpt_typical-subtyp"/>
</dbReference>
<organism evidence="13 14">
    <name type="scientific">Takifugu rubripes</name>
    <name type="common">Japanese pufferfish</name>
    <name type="synonym">Fugu rubripes</name>
    <dbReference type="NCBI Taxonomy" id="31033"/>
    <lineage>
        <taxon>Eukaryota</taxon>
        <taxon>Metazoa</taxon>
        <taxon>Chordata</taxon>
        <taxon>Craniata</taxon>
        <taxon>Vertebrata</taxon>
        <taxon>Euteleostomi</taxon>
        <taxon>Actinopterygii</taxon>
        <taxon>Neopterygii</taxon>
        <taxon>Teleostei</taxon>
        <taxon>Neoteleostei</taxon>
        <taxon>Acanthomorphata</taxon>
        <taxon>Eupercaria</taxon>
        <taxon>Tetraodontiformes</taxon>
        <taxon>Tetradontoidea</taxon>
        <taxon>Tetraodontidae</taxon>
        <taxon>Takifugu</taxon>
    </lineage>
</organism>
<dbReference type="PRINTS" id="PR01832">
    <property type="entry name" value="VEGFRECEPTOR"/>
</dbReference>
<dbReference type="Ensembl" id="ENSTRUT00000007334.3">
    <property type="protein sequence ID" value="ENSTRUP00000007289.3"/>
    <property type="gene ID" value="ENSTRUG00000003114.3"/>
</dbReference>
<gene>
    <name evidence="13" type="primary">igsf10</name>
</gene>
<dbReference type="FunCoup" id="H2S4G7">
    <property type="interactions" value="266"/>
</dbReference>
<dbReference type="SMART" id="SM00082">
    <property type="entry name" value="LRRCT"/>
    <property type="match status" value="1"/>
</dbReference>
<dbReference type="InterPro" id="IPR013098">
    <property type="entry name" value="Ig_I-set"/>
</dbReference>
<feature type="region of interest" description="Disordered" evidence="11">
    <location>
        <begin position="1051"/>
        <end position="1080"/>
    </location>
</feature>
<dbReference type="PANTHER" id="PTHR45842:SF2">
    <property type="entry name" value="IMMUNOGLOBULIN SUPERFAMILY MEMBER 10"/>
    <property type="match status" value="1"/>
</dbReference>
<feature type="domain" description="Ig-like" evidence="12">
    <location>
        <begin position="2397"/>
        <end position="2487"/>
    </location>
</feature>
<dbReference type="FunFam" id="2.60.40.10:FF:000621">
    <property type="entry name" value="Immunoglobulin superfamily member 10"/>
    <property type="match status" value="1"/>
</dbReference>
<feature type="domain" description="Ig-like" evidence="12">
    <location>
        <begin position="1708"/>
        <end position="1798"/>
    </location>
</feature>
<evidence type="ECO:0000256" key="4">
    <source>
        <dbReference type="ARBA" id="ARBA00022729"/>
    </source>
</evidence>
<feature type="domain" description="Ig-like" evidence="12">
    <location>
        <begin position="2010"/>
        <end position="2100"/>
    </location>
</feature>
<keyword evidence="3" id="KW-0812">Transmembrane</keyword>
<feature type="region of interest" description="Disordered" evidence="11">
    <location>
        <begin position="1"/>
        <end position="22"/>
    </location>
</feature>
<dbReference type="FunFam" id="2.60.40.10:FF:001377">
    <property type="entry name" value="Matrix remodeling associated 5"/>
    <property type="match status" value="1"/>
</dbReference>
<comment type="subcellular location">
    <subcellularLocation>
        <location evidence="1">Membrane</location>
        <topology evidence="1">Single-pass membrane protein</topology>
    </subcellularLocation>
</comment>
<dbReference type="SMART" id="SM00406">
    <property type="entry name" value="IGv"/>
    <property type="match status" value="5"/>
</dbReference>
<feature type="region of interest" description="Disordered" evidence="11">
    <location>
        <begin position="736"/>
        <end position="816"/>
    </location>
</feature>
<keyword evidence="10" id="KW-0393">Immunoglobulin domain</keyword>
<feature type="domain" description="Ig-like" evidence="12">
    <location>
        <begin position="1513"/>
        <end position="1606"/>
    </location>
</feature>
<feature type="compositionally biased region" description="Basic and acidic residues" evidence="11">
    <location>
        <begin position="1209"/>
        <end position="1227"/>
    </location>
</feature>
<dbReference type="CDD" id="cd00096">
    <property type="entry name" value="Ig"/>
    <property type="match status" value="3"/>
</dbReference>
<dbReference type="Gene3D" id="2.60.40.10">
    <property type="entry name" value="Immunoglobulins"/>
    <property type="match status" value="12"/>
</dbReference>
<feature type="region of interest" description="Disordered" evidence="11">
    <location>
        <begin position="879"/>
        <end position="904"/>
    </location>
</feature>
<dbReference type="Proteomes" id="UP000005226">
    <property type="component" value="Chromosome 11"/>
</dbReference>
<dbReference type="InterPro" id="IPR003598">
    <property type="entry name" value="Ig_sub2"/>
</dbReference>
<keyword evidence="2" id="KW-0433">Leucine-rich repeat</keyword>
<keyword evidence="8" id="KW-1015">Disulfide bond</keyword>
<evidence type="ECO:0000256" key="1">
    <source>
        <dbReference type="ARBA" id="ARBA00004167"/>
    </source>
</evidence>
<reference evidence="13" key="3">
    <citation type="submission" date="2025-09" db="UniProtKB">
        <authorList>
            <consortium name="Ensembl"/>
        </authorList>
    </citation>
    <scope>IDENTIFICATION</scope>
</reference>
<dbReference type="FunFam" id="2.60.40.10:FF:000032">
    <property type="entry name" value="palladin isoform X1"/>
    <property type="match status" value="2"/>
</dbReference>
<dbReference type="InterPro" id="IPR003599">
    <property type="entry name" value="Ig_sub"/>
</dbReference>
<evidence type="ECO:0000256" key="6">
    <source>
        <dbReference type="ARBA" id="ARBA00022989"/>
    </source>
</evidence>
<dbReference type="SUPFAM" id="SSF52058">
    <property type="entry name" value="L domain-like"/>
    <property type="match status" value="1"/>
</dbReference>
<evidence type="ECO:0000313" key="13">
    <source>
        <dbReference type="Ensembl" id="ENSTRUP00000007289.3"/>
    </source>
</evidence>
<dbReference type="Pfam" id="PF13855">
    <property type="entry name" value="LRR_8"/>
    <property type="match status" value="1"/>
</dbReference>
<feature type="domain" description="Ig-like" evidence="12">
    <location>
        <begin position="639"/>
        <end position="731"/>
    </location>
</feature>
<protein>
    <submittedName>
        <fullName evidence="13">Immunoglobulin superfamily member 10</fullName>
    </submittedName>
</protein>
<dbReference type="OMA" id="VTWIMPD"/>
<evidence type="ECO:0000256" key="7">
    <source>
        <dbReference type="ARBA" id="ARBA00023136"/>
    </source>
</evidence>
<dbReference type="InterPro" id="IPR050467">
    <property type="entry name" value="LRFN"/>
</dbReference>
<proteinExistence type="predicted"/>
<evidence type="ECO:0000256" key="11">
    <source>
        <dbReference type="SAM" id="MobiDB-lite"/>
    </source>
</evidence>
<dbReference type="InterPro" id="IPR001611">
    <property type="entry name" value="Leu-rich_rpt"/>
</dbReference>
<accession>H2S4G7</accession>
<dbReference type="InterPro" id="IPR036179">
    <property type="entry name" value="Ig-like_dom_sf"/>
</dbReference>
<dbReference type="InParanoid" id="H2S4G7"/>
<sequence>MTVVGSWWGGGGSHRNSRPCSAPQTVRSQTAELLLVFSVHLKAAERRLHGSGQSVEVSILCTMSVRAHSASYLQRWLLRLLFFLAAVAPVSGDCPKACICNVPSEMHCTFRYLTAIPDPIQPHVERINFGYNSITAMRENDLLGLEKLELLMLHSNMIVDIEDNTFQDLRSLQVLKMSFNKVKKINKGTFKGLESLMRLYLDHNHIEFINPEAFYGLTNLQLVHLEGNHLQQLHPDTFITMRYSQVFKVSSVRTIYLSDNQLETLPVDLFSGCSKLENLFLHGNPWDCDCRMGWFGGWAQKNTGLFKCKRDKRYSNGLLCPVCQNPVPYYKRNLFLLPMDAFTCSKPWIHPHLKQKNITVVEGDFTPVSPKDFIAPLGTIQINLSNQFQSDASLSCSVQRPSAFENLSQTLEEEEESKVILLTADITMYLVCNVDHEHIQRLWQILASYSDAPMRLERGLLLTRSPEMVYQYSEIKSKEEGMHTNVEAEIKASPAWLMQEEVSFQLDRTFTTYSTLHIRYQSVVTLRVENESPKRGHYSWTMIKRDNQTKTEHTVVRGGVANLDCQIQGEPKPLLEWILPDGSKVRAPYSSEDRRIVIYAEGKLTLRSADMSDAGMYRCIATNFLDADILAFRVTVLSPDVEEVEVNGVQLSRSLGENQVLDCSSSGSPKGAVQWMLPDHSVLDMSHGNKKLYENGTLEIQGLTARDRGFYRCIAANHLGVDLLVSQLTLTEEKTGLDSEGSGMADISSAENTITIDERRSSSPYDRSNAESQRIPPDPTDSTPRLQGRGGAGRTRGQRRGPLINRHPWSRRVFDKASRTVEQQKFAEFMKKAQKGSGVKSGTLSNTDDDNETGSAVDFNEDHLIIATDGLLGVANPAKKQQTITTTETENKNTTTEMYTQPESRPVKSVFRNTDELHSSQETQIQFTAQPAEPETSTWGAVSINTDPYITPMSDSAGSRDVVVHAATDSERQTLIATITTTESQQDEITFHTTQTLKSPHLLAGSTIISQQQIHIIPQKNSRSQGHRKIFHSRRRIIKPSRITNVQSLLNQLKQSSNKKNTETTEAPTTKTTENSPQQTTLSAINSDFISNDNHTQKESRPEVSDGHIATAYTAESEPTPGQFSNKHKESISSITVMTSTTASKIIRGKIPWTRLFGSKNKEQILGRLKKPFIRQKLTTTTTSGTKTPSITTLPTHVFATANIPSSPMDKKDIQPPLRNTERREGSSDDYEGFSSSDSDTTTQTPSIYQVTAATPSFHRSFTTAETPSGLQIFPSPPTVKPPSAENKVILSGSGGLPDILPIVRQRPGWKGQKRKFFRGRRPLNRPTTELHPRKLTTPSTTGIKMEITTPQHWAYSSPSPSYKPSNKPTDVQLFEETYWNRSNSDLAYTTTKRRLISSTKLNRTTMLRPTIPQNKVDNTKPPTWSKNAQAHRTYVTGIKPTVKSNSSRESNERSRTLGTATVFALQQKYTSTPTYNIIDAYSNFYDRTNGIEGTSSSIQDPGETSKLMTYKPKITGGNAASYTVLSHSNAYLPCEAVGNPQPTINWRRLASGTGSTLMIKGKMGKYEVLRNGTLSIHNTNIKDRGQYLCTAENDHGMDKLLVTLSVVAYPSRILEPKIRQMKVLAGNTIALSCQAEGRPTPMISWILPNRTQVRGLRERGRLSVTTEGALVIKDISLNDRGNYKCVASNQAGGDVATVQLHVVVAPPGIIEEKQQQVNIGVSQSLLLPCTSHGNPQPTIHWVLNDGSHLQPKKLHGNTRISVHENGTLHIKDVTQADSGKYECIATSSTGSDRRVVTLAVEKAVFAPHIVEISQRKMELFFGDQLRLNCSAMGDPKPKIMWRLPSKAVVDQGHRMGSRIQVMDNGTLLVNSMTDKEAGHYLCVARNKIGDDVKLIRVSVSMKPAKIETRPYEKKEVTYGNDVKVDCKASGAPKPEISWGLPDGTKVSSALQADVSSGGGRARRYTLFDNGTLYLNQVSVSEEGDYICYAENQLGKDEMTVHISVMTVSPVIYPPSQTYGRVKPGGSIRFDCEAVGEPKPKIFWMLPTNDVIAASNERYLVHVNGSLDIRDIRVSDTGEYVCMARNPAGENRKVYKLEIEGNLPVINGYQQNRTVIKDVAVKFSRKLIDCEAEGNPTPIITWIMPDNIFLTAPYIGSRINVHHNGTLEIRNVRPTDTAEFICLARNDGGEAVMVVQLEVTSLLRRPIFKNPFNERIVSQIGKTIILNCSADGHPSPEIVWTFPNGTRFSNKADHGSHFHIRKDGSLVIRPGKEDAGNYRCGAKNYMGYIEKLIILEVGQKPYILTRPRGIIRIVSGEPLFLHCLCDGSPVPKIYWTIPGGHTLSHPQIVGRHQLLENGTLVVEDTTLHDRGNYICRARNAAGEAVIIVPVVIVAYPPRITIGPPPNVKAARGTLLQLTCAAIGIPKPEITWELPDRSVLSSTHQGRPMGSELLHPHGTLIIQRSSVSDTGRYKCLAQNYLGIDSKVTYVRVL</sequence>
<feature type="compositionally biased region" description="Polar residues" evidence="11">
    <location>
        <begin position="762"/>
        <end position="772"/>
    </location>
</feature>
<dbReference type="GeneTree" id="ENSGT00940000158290"/>
<dbReference type="FunFam" id="3.80.10.10:FF:000103">
    <property type="entry name" value="Immunoglobulin superfamily member 10"/>
    <property type="match status" value="1"/>
</dbReference>
<feature type="domain" description="Ig-like" evidence="12">
    <location>
        <begin position="2206"/>
        <end position="2284"/>
    </location>
</feature>
<dbReference type="SMART" id="SM00408">
    <property type="entry name" value="IGc2"/>
    <property type="match status" value="12"/>
</dbReference>
<dbReference type="FunFam" id="2.60.40.10:FF:000063">
    <property type="entry name" value="neural cell adhesion molecule L1"/>
    <property type="match status" value="1"/>
</dbReference>
<keyword evidence="14" id="KW-1185">Reference proteome</keyword>
<dbReference type="SMART" id="SM00369">
    <property type="entry name" value="LRR_TYP"/>
    <property type="match status" value="5"/>
</dbReference>
<feature type="compositionally biased region" description="Low complexity" evidence="11">
    <location>
        <begin position="1064"/>
        <end position="1075"/>
    </location>
</feature>
<feature type="region of interest" description="Disordered" evidence="11">
    <location>
        <begin position="832"/>
        <end position="856"/>
    </location>
</feature>
<evidence type="ECO:0000256" key="9">
    <source>
        <dbReference type="ARBA" id="ARBA00023180"/>
    </source>
</evidence>
<keyword evidence="6" id="KW-1133">Transmembrane helix</keyword>
<dbReference type="SMART" id="SM00409">
    <property type="entry name" value="IG"/>
    <property type="match status" value="12"/>
</dbReference>
<keyword evidence="5" id="KW-0677">Repeat</keyword>
<dbReference type="InterPro" id="IPR000483">
    <property type="entry name" value="Cys-rich_flank_reg_C"/>
</dbReference>
<dbReference type="InterPro" id="IPR007110">
    <property type="entry name" value="Ig-like_dom"/>
</dbReference>
<reference evidence="13" key="2">
    <citation type="submission" date="2025-08" db="UniProtKB">
        <authorList>
            <consortium name="Ensembl"/>
        </authorList>
    </citation>
    <scope>IDENTIFICATION</scope>
</reference>
<reference evidence="13 14" key="1">
    <citation type="journal article" date="2011" name="Genome Biol. Evol.">
        <title>Integration of the genetic map and genome assembly of fugu facilitates insights into distinct features of genome evolution in teleosts and mammals.</title>
        <authorList>
            <person name="Kai W."/>
            <person name="Kikuchi K."/>
            <person name="Tohari S."/>
            <person name="Chew A.K."/>
            <person name="Tay A."/>
            <person name="Fujiwara A."/>
            <person name="Hosoya S."/>
            <person name="Suetake H."/>
            <person name="Naruse K."/>
            <person name="Brenner S."/>
            <person name="Suzuki Y."/>
            <person name="Venkatesh B."/>
        </authorList>
    </citation>
    <scope>NUCLEOTIDE SEQUENCE [LARGE SCALE GENOMIC DNA]</scope>
</reference>
<dbReference type="Gene3D" id="3.80.10.10">
    <property type="entry name" value="Ribonuclease Inhibitor"/>
    <property type="match status" value="2"/>
</dbReference>
<dbReference type="SUPFAM" id="SSF48726">
    <property type="entry name" value="Immunoglobulin"/>
    <property type="match status" value="12"/>
</dbReference>
<keyword evidence="4" id="KW-0732">Signal</keyword>
<feature type="domain" description="Ig-like" evidence="12">
    <location>
        <begin position="533"/>
        <end position="635"/>
    </location>
</feature>
<evidence type="ECO:0000259" key="12">
    <source>
        <dbReference type="PROSITE" id="PS50835"/>
    </source>
</evidence>
<dbReference type="PANTHER" id="PTHR45842">
    <property type="entry name" value="SYNAPTIC ADHESION-LIKE MOLECULE SALM"/>
    <property type="match status" value="1"/>
</dbReference>
<dbReference type="InterPro" id="IPR013106">
    <property type="entry name" value="Ig_V-set"/>
</dbReference>
<dbReference type="Pfam" id="PF07679">
    <property type="entry name" value="I-set"/>
    <property type="match status" value="7"/>
</dbReference>
<evidence type="ECO:0000256" key="2">
    <source>
        <dbReference type="ARBA" id="ARBA00022614"/>
    </source>
</evidence>
<evidence type="ECO:0000256" key="5">
    <source>
        <dbReference type="ARBA" id="ARBA00022737"/>
    </source>
</evidence>
<keyword evidence="9" id="KW-0325">Glycoprotein</keyword>
<name>H2S4G7_TAKRU</name>
<feature type="domain" description="Ig-like" evidence="12">
    <location>
        <begin position="1611"/>
        <end position="1702"/>
    </location>
</feature>
<keyword evidence="7" id="KW-0472">Membrane</keyword>
<evidence type="ECO:0000256" key="10">
    <source>
        <dbReference type="ARBA" id="ARBA00023319"/>
    </source>
</evidence>
<feature type="compositionally biased region" description="Low complexity" evidence="11">
    <location>
        <begin position="879"/>
        <end position="897"/>
    </location>
</feature>
<evidence type="ECO:0000256" key="3">
    <source>
        <dbReference type="ARBA" id="ARBA00022692"/>
    </source>
</evidence>
<dbReference type="Pfam" id="PF13927">
    <property type="entry name" value="Ig_3"/>
    <property type="match status" value="5"/>
</dbReference>
<feature type="domain" description="Ig-like" evidence="12">
    <location>
        <begin position="1904"/>
        <end position="2004"/>
    </location>
</feature>
<feature type="region of interest" description="Disordered" evidence="11">
    <location>
        <begin position="1202"/>
        <end position="1246"/>
    </location>
</feature>
<evidence type="ECO:0000313" key="14">
    <source>
        <dbReference type="Proteomes" id="UP000005226"/>
    </source>
</evidence>
<dbReference type="InterPro" id="IPR032675">
    <property type="entry name" value="LRR_dom_sf"/>
</dbReference>
<feature type="compositionally biased region" description="Low complexity" evidence="11">
    <location>
        <begin position="1235"/>
        <end position="1245"/>
    </location>
</feature>